<dbReference type="FunFam" id="3.80.10.10:FF:000400">
    <property type="entry name" value="Nuclear pore complex protein NUP107"/>
    <property type="match status" value="1"/>
</dbReference>
<evidence type="ECO:0000256" key="19">
    <source>
        <dbReference type="SAM" id="MobiDB-lite"/>
    </source>
</evidence>
<evidence type="ECO:0000256" key="16">
    <source>
        <dbReference type="ARBA" id="ARBA00023170"/>
    </source>
</evidence>
<protein>
    <submittedName>
        <fullName evidence="24">Receptor-like protein EIX2</fullName>
    </submittedName>
</protein>
<evidence type="ECO:0000256" key="6">
    <source>
        <dbReference type="ARBA" id="ARBA00022512"/>
    </source>
</evidence>
<gene>
    <name evidence="24" type="ORF">D0Y65_043998</name>
</gene>
<feature type="transmembrane region" description="Helical" evidence="20">
    <location>
        <begin position="2275"/>
        <end position="2297"/>
    </location>
</feature>
<evidence type="ECO:0000256" key="8">
    <source>
        <dbReference type="ARBA" id="ARBA00022614"/>
    </source>
</evidence>
<dbReference type="EMBL" id="QZWG01000016">
    <property type="protein sequence ID" value="RZB61494.1"/>
    <property type="molecule type" value="Genomic_DNA"/>
</dbReference>
<dbReference type="InterPro" id="IPR013210">
    <property type="entry name" value="LRR_N_plant-typ"/>
</dbReference>
<dbReference type="Pfam" id="PF24358">
    <property type="entry name" value="ABCC10_N"/>
    <property type="match status" value="1"/>
</dbReference>
<evidence type="ECO:0000256" key="14">
    <source>
        <dbReference type="ARBA" id="ARBA00023136"/>
    </source>
</evidence>
<keyword evidence="12" id="KW-0611">Plant defense</keyword>
<comment type="similarity">
    <text evidence="4">Belongs to the RLP family.</text>
</comment>
<evidence type="ECO:0000259" key="22">
    <source>
        <dbReference type="Pfam" id="PF23598"/>
    </source>
</evidence>
<dbReference type="InterPro" id="IPR006553">
    <property type="entry name" value="Leu-rich_rpt_Cys-con_subtyp"/>
</dbReference>
<dbReference type="GO" id="GO:0009653">
    <property type="term" value="P:anatomical structure morphogenesis"/>
    <property type="evidence" value="ECO:0007669"/>
    <property type="project" value="UniProtKB-ARBA"/>
</dbReference>
<organism evidence="24 25">
    <name type="scientific">Glycine soja</name>
    <name type="common">Wild soybean</name>
    <dbReference type="NCBI Taxonomy" id="3848"/>
    <lineage>
        <taxon>Eukaryota</taxon>
        <taxon>Viridiplantae</taxon>
        <taxon>Streptophyta</taxon>
        <taxon>Embryophyta</taxon>
        <taxon>Tracheophyta</taxon>
        <taxon>Spermatophyta</taxon>
        <taxon>Magnoliopsida</taxon>
        <taxon>eudicotyledons</taxon>
        <taxon>Gunneridae</taxon>
        <taxon>Pentapetalae</taxon>
        <taxon>rosids</taxon>
        <taxon>fabids</taxon>
        <taxon>Fabales</taxon>
        <taxon>Fabaceae</taxon>
        <taxon>Papilionoideae</taxon>
        <taxon>50 kb inversion clade</taxon>
        <taxon>NPAAA clade</taxon>
        <taxon>indigoferoid/millettioid clade</taxon>
        <taxon>Phaseoleae</taxon>
        <taxon>Glycine</taxon>
        <taxon>Glycine subgen. Soja</taxon>
    </lineage>
</organism>
<keyword evidence="5" id="KW-1003">Cell membrane</keyword>
<dbReference type="Pfam" id="PF13855">
    <property type="entry name" value="LRR_8"/>
    <property type="match status" value="3"/>
</dbReference>
<dbReference type="SUPFAM" id="SSF52058">
    <property type="entry name" value="L domain-like"/>
    <property type="match status" value="4"/>
</dbReference>
<evidence type="ECO:0000256" key="1">
    <source>
        <dbReference type="ARBA" id="ARBA00004170"/>
    </source>
</evidence>
<dbReference type="SMART" id="SM00369">
    <property type="entry name" value="LRR_TYP"/>
    <property type="match status" value="16"/>
</dbReference>
<keyword evidence="6" id="KW-0134">Cell wall</keyword>
<evidence type="ECO:0000313" key="25">
    <source>
        <dbReference type="Proteomes" id="UP000289340"/>
    </source>
</evidence>
<dbReference type="PANTHER" id="PTHR48063:SF98">
    <property type="entry name" value="LRR RECEPTOR-LIKE SERINE_THREONINE-PROTEIN KINASE FLS2"/>
    <property type="match status" value="1"/>
</dbReference>
<dbReference type="GO" id="GO:0005886">
    <property type="term" value="C:plasma membrane"/>
    <property type="evidence" value="ECO:0007669"/>
    <property type="project" value="UniProtKB-SubCell"/>
</dbReference>
<dbReference type="FunFam" id="3.80.10.10:FF:001678">
    <property type="entry name" value="Calmodulin-binding receptor kinase CaMRLK"/>
    <property type="match status" value="1"/>
</dbReference>
<evidence type="ECO:0000259" key="23">
    <source>
        <dbReference type="Pfam" id="PF24358"/>
    </source>
</evidence>
<evidence type="ECO:0000256" key="9">
    <source>
        <dbReference type="ARBA" id="ARBA00022692"/>
    </source>
</evidence>
<keyword evidence="13 20" id="KW-1133">Transmembrane helix</keyword>
<dbReference type="SUPFAM" id="SSF52047">
    <property type="entry name" value="RNI-like"/>
    <property type="match status" value="2"/>
</dbReference>
<evidence type="ECO:0000313" key="24">
    <source>
        <dbReference type="EMBL" id="RZB61494.1"/>
    </source>
</evidence>
<dbReference type="FunFam" id="3.80.10.10:FF:000111">
    <property type="entry name" value="LRR receptor-like serine/threonine-protein kinase ERECTA"/>
    <property type="match status" value="1"/>
</dbReference>
<feature type="domain" description="Disease resistance R13L4/SHOC-2-like LRR" evidence="22">
    <location>
        <begin position="231"/>
        <end position="429"/>
    </location>
</feature>
<dbReference type="Pfam" id="PF23598">
    <property type="entry name" value="LRR_14"/>
    <property type="match status" value="2"/>
</dbReference>
<evidence type="ECO:0000256" key="15">
    <source>
        <dbReference type="ARBA" id="ARBA00023157"/>
    </source>
</evidence>
<dbReference type="FunFam" id="3.80.10.10:FF:000213">
    <property type="entry name" value="Tyrosine-sulfated glycopeptide receptor 1"/>
    <property type="match status" value="2"/>
</dbReference>
<feature type="transmembrane region" description="Helical" evidence="20">
    <location>
        <begin position="1195"/>
        <end position="1217"/>
    </location>
</feature>
<keyword evidence="25" id="KW-1185">Reference proteome</keyword>
<evidence type="ECO:0000256" key="12">
    <source>
        <dbReference type="ARBA" id="ARBA00022821"/>
    </source>
</evidence>
<keyword evidence="8" id="KW-0433">Leucine-rich repeat</keyword>
<feature type="domain" description="Leucine-rich repeat-containing N-terminal plant-type" evidence="21">
    <location>
        <begin position="1256"/>
        <end position="1297"/>
    </location>
</feature>
<evidence type="ECO:0000259" key="21">
    <source>
        <dbReference type="Pfam" id="PF08263"/>
    </source>
</evidence>
<sequence length="2320" mass="259614">MSEAKVLPQQQWERNSVHNAKWNKLEAPRRKVAILKIVVSLNIKPEKNVVQQDVIYAEKACIKFPKDDVLVSLLGFNWPAQSSHVKCIEKERQALLNFKQGLIDHSSMLSTWRDDDSNKDCCNWRGIECNNETGHVQILDLHGSNTHFLTGLIDLTSLIYLQNMEYLDLSSNYDSNKSKLPEHLGSFRSLRYLNLSYMNFDGEIPCEIGNLSKLEYLDLKVSSLRGPIPSQLGKLTCLRYLDLKGNYDLHGEIPYQIGNLSLLRYLDLGFTSLSKAIPLHVGNLPILHTLRLAGSFDLMVNDAKWLSSLSSLTNFGLDSMPNLGSSGHWQQMIAELIPNLRELRLVRCSLSDHDISSLFRSHSNLSTSLSILDLSDNMLTSSTFQLLFNYSHNLQELRLRGNNIDLSSPHHPNFPSLVVLDLAVNDLTSSIILGNFNFSSTIQELYLEECSFTDKSFLVPSTFIKKSSSSLVTLDLSSNLLKSLAIFHWVSNFTTNLHTLSLDHNLLEGPIPDGFGKVMNSLEVLTLSSNKLQGEIPASLGNICTLQELDISSNNLSGKIYSFIQNSSILSSLRRLDLSDNKLTGEIPKSVRLLYQLESLHLEKNYLEGDINELHLTNLSKLMELDLTDNSLSLKFATSWIPSFQIFHLGLGSCKLGPSFPSWLQTQSQLSFLDISDAEIDDFVPDWFWNKLQSISELNMSSNSLKGTIPNLPIKLTDVDRFITLNSNQLEGEIPAFLSQAYMLDLSKNKISDLNLFLCGKGATTKIDTLDLSNNQIMGQLPDCWEHLISLAYLDLSDNKLSGKIPQSLGTLVNLGALALRNNSLTGKLPFTLKNCTSLYILDVGENLLSGTIPSWIGKSLQQLEILSLRVNRFFGSVPVHLCYLMQIHLLDLSRNHLSGKIPTCLRNFTAMMERPVNRSEIVEGYYDSKVSLMWKGQEHVFFNPEYLLMSIDLSSNNLTGEIPTGFGYLLGLVSLNLSRNNLNGEIPDEIGNLNLLEFLDLSRNHFSGKIPSTLSKIDRLSVLDLSNNNLIGRIPRGRQLQTFDASTFGGNLGLCGEQLNKSCPGDETIAKPQGLAIDGEDDNSIFYGALYMSLGFGFFTGFCVAMIAIKTDFEKVFIETVSGGKIFDFAASFSHIQWLCWVVAISLKLNQLPRAWLWLFSILIFFVSGFLCALSTSYTISSQELSLKAVLDVLSFRGAIFLLLCTYNCFAILHLAKLQHKFLTKLLVAQDERFKAVSILGFNYLPNSAEIKCIESERQALLNFKHGLIDDSGMLSTWRDDGNNRDCCKWKGIQCNNQTGHVEMLHLRGQDTQYLIGAINISSLIALENIEHLDLSYNYFEVSHIPELMGSFTNLRYLNLSASSFGGSIPSDIGKLTHLLSLDLGKNYLHGQIPYQLGNLTHLQYLDLSDNDLDGELPYQLGNLSQLRYLDLAGGNSFSGAFPFQVGNLPLLHTLALGGNFDVKSKDAEWLTNLSSLTKLRLSSLHNLSSSHHWLQMISKLIPNLRELRLVGCSLSDTNIQSLFYSPSNFSTALTILDLYSNKLTSSTFQLLSNFSLNLQELYLGHNNIVLSSPLCPNFPALVILDLSYNNMTSSVFQGSFNFSSKLQNLYLYNCSLTDGSFLMSSSFIMSSSSSLVSLDLSSNQLKSSTIFYWLFNSTNLHNLDLGYNMLEGPIPDGFGKVMNSLEVLHFSGNKLQGEIPTFFGNMCALQSLSLSYNKLNGEISSFFQNSSWCNRNIFKSLDLSNNQITGMLPKSIGFLSELEDLNLAGNSLEGDVTESHLSNFSKLKYLFLSESSLSLKFVPSWVPPFQLESLEIRSCKLGPTFPSWLKTQSSLYMLDISDNGINDSVPDWFWNKLQNMGLLNMSSNYLIGAIPNISLKLPLRPSILLNSNQFEGKIPSFLLQASELMLSENNFSDLFSFLCDQSTASNLATLDVSRNQINGQLPDCWKSVKQLLFLDLSSNKLSGKIPMSMGALVNMEALVLRNNGLMGELPSSLKNCSSLFMLDLSENMLSGPIPSWIGESMHQLIILNMRGNHLSGNLPIHLCYLNRIQLLDLSRNNLSRGIPSCLKNFTAMSEQSINSSDTMSRIYWYNNTYYEIYGSYSLEGYTLDITWMWKGVEQGFKNPELKLKSIDLSSNHLTGEIPKEVGYLLGLVSLNLSRNNLSGEIPSRIGNLRSLESLDLSRNHISGRIPSSLSEIDYLQKLDLSHNSLSGRIPSGRHFETFEASSFEGNIDLCGEQLNKTCPGDEDQTTEEHQEPPVKGDDSVFYEGLYISLGIGYFTGFWGLLGPLLLWRPWRIAYIRFLNRLTDYVYVCLL</sequence>
<dbReference type="Gene3D" id="3.80.10.10">
    <property type="entry name" value="Ribonuclease Inhibitor"/>
    <property type="match status" value="8"/>
</dbReference>
<dbReference type="Pfam" id="PF08263">
    <property type="entry name" value="LRRNT_2"/>
    <property type="match status" value="2"/>
</dbReference>
<dbReference type="InterPro" id="IPR001611">
    <property type="entry name" value="Leu-rich_rpt"/>
</dbReference>
<dbReference type="FunFam" id="3.80.10.10:FF:000095">
    <property type="entry name" value="LRR receptor-like serine/threonine-protein kinase GSO1"/>
    <property type="match status" value="1"/>
</dbReference>
<dbReference type="GO" id="GO:0006952">
    <property type="term" value="P:defense response"/>
    <property type="evidence" value="ECO:0007669"/>
    <property type="project" value="UniProtKB-KW"/>
</dbReference>
<keyword evidence="14 20" id="KW-0472">Membrane</keyword>
<keyword evidence="11" id="KW-0677">Repeat</keyword>
<comment type="similarity">
    <text evidence="18">Belongs to the polygalacturonase-inhibiting protein family.</text>
</comment>
<accession>A0A445GJU7</accession>
<dbReference type="PROSITE" id="PS51450">
    <property type="entry name" value="LRR"/>
    <property type="match status" value="1"/>
</dbReference>
<reference evidence="24 25" key="1">
    <citation type="submission" date="2018-09" db="EMBL/GenBank/DDBJ databases">
        <title>A high-quality reference genome of wild soybean provides a powerful tool to mine soybean genomes.</title>
        <authorList>
            <person name="Xie M."/>
            <person name="Chung C.Y.L."/>
            <person name="Li M.-W."/>
            <person name="Wong F.-L."/>
            <person name="Chan T.-F."/>
            <person name="Lam H.-M."/>
        </authorList>
    </citation>
    <scope>NUCLEOTIDE SEQUENCE [LARGE SCALE GENOMIC DNA]</scope>
    <source>
        <strain evidence="25">cv. W05</strain>
        <tissue evidence="24">Hypocotyl of etiolated seedlings</tissue>
    </source>
</reference>
<dbReference type="GO" id="GO:0099402">
    <property type="term" value="P:plant organ development"/>
    <property type="evidence" value="ECO:0007669"/>
    <property type="project" value="UniProtKB-ARBA"/>
</dbReference>
<feature type="region of interest" description="Disordered" evidence="19">
    <location>
        <begin position="2246"/>
        <end position="2266"/>
    </location>
</feature>
<evidence type="ECO:0000256" key="13">
    <source>
        <dbReference type="ARBA" id="ARBA00022989"/>
    </source>
</evidence>
<dbReference type="FunFam" id="3.80.10.10:FF:000041">
    <property type="entry name" value="LRR receptor-like serine/threonine-protein kinase ERECTA"/>
    <property type="match status" value="1"/>
</dbReference>
<keyword evidence="10" id="KW-0732">Signal</keyword>
<dbReference type="InterPro" id="IPR046956">
    <property type="entry name" value="RLP23-like"/>
</dbReference>
<evidence type="ECO:0000256" key="2">
    <source>
        <dbReference type="ARBA" id="ARBA00004191"/>
    </source>
</evidence>
<comment type="subcellular location">
    <subcellularLocation>
        <location evidence="3">Cell membrane</location>
        <topology evidence="3">Single-pass type I membrane protein</topology>
    </subcellularLocation>
    <subcellularLocation>
        <location evidence="1">Membrane</location>
        <topology evidence="1">Peripheral membrane protein</topology>
    </subcellularLocation>
    <subcellularLocation>
        <location evidence="2">Secreted</location>
        <location evidence="2">Cell wall</location>
    </subcellularLocation>
</comment>
<comment type="caution">
    <text evidence="24">The sequence shown here is derived from an EMBL/GenBank/DDBJ whole genome shotgun (WGS) entry which is preliminary data.</text>
</comment>
<keyword evidence="9 20" id="KW-0812">Transmembrane</keyword>
<name>A0A445GJU7_GLYSO</name>
<evidence type="ECO:0000256" key="4">
    <source>
        <dbReference type="ARBA" id="ARBA00009592"/>
    </source>
</evidence>
<evidence type="ECO:0000256" key="7">
    <source>
        <dbReference type="ARBA" id="ARBA00022525"/>
    </source>
</evidence>
<evidence type="ECO:0000256" key="10">
    <source>
        <dbReference type="ARBA" id="ARBA00022729"/>
    </source>
</evidence>
<feature type="domain" description="Leucine-rich repeat-containing N-terminal plant-type" evidence="21">
    <location>
        <begin position="90"/>
        <end position="130"/>
    </location>
</feature>
<dbReference type="InterPro" id="IPR055414">
    <property type="entry name" value="LRR_R13L4/SHOC2-like"/>
</dbReference>
<dbReference type="Pfam" id="PF00560">
    <property type="entry name" value="LRR_1"/>
    <property type="match status" value="12"/>
</dbReference>
<proteinExistence type="inferred from homology"/>
<evidence type="ECO:0000256" key="18">
    <source>
        <dbReference type="ARBA" id="ARBA00038043"/>
    </source>
</evidence>
<keyword evidence="7" id="KW-0964">Secreted</keyword>
<evidence type="ECO:0000256" key="20">
    <source>
        <dbReference type="SAM" id="Phobius"/>
    </source>
</evidence>
<feature type="compositionally biased region" description="Basic and acidic residues" evidence="19">
    <location>
        <begin position="2256"/>
        <end position="2266"/>
    </location>
</feature>
<keyword evidence="15" id="KW-1015">Disulfide bond</keyword>
<feature type="domain" description="ABCC10-like N-terminal" evidence="23">
    <location>
        <begin position="1136"/>
        <end position="1210"/>
    </location>
</feature>
<dbReference type="InterPro" id="IPR056228">
    <property type="entry name" value="ABCC10-like_N"/>
</dbReference>
<dbReference type="Proteomes" id="UP000289340">
    <property type="component" value="Chromosome 16"/>
</dbReference>
<dbReference type="InterPro" id="IPR032675">
    <property type="entry name" value="LRR_dom_sf"/>
</dbReference>
<evidence type="ECO:0000256" key="5">
    <source>
        <dbReference type="ARBA" id="ARBA00022475"/>
    </source>
</evidence>
<keyword evidence="17" id="KW-0325">Glycoprotein</keyword>
<feature type="domain" description="Disease resistance R13L4/SHOC-2-like LRR" evidence="22">
    <location>
        <begin position="1337"/>
        <end position="1599"/>
    </location>
</feature>
<evidence type="ECO:0000256" key="3">
    <source>
        <dbReference type="ARBA" id="ARBA00004251"/>
    </source>
</evidence>
<dbReference type="FunFam" id="3.80.10.10:FF:000275">
    <property type="entry name" value="Leucine-rich repeat receptor-like protein kinase"/>
    <property type="match status" value="1"/>
</dbReference>
<dbReference type="SMART" id="SM00365">
    <property type="entry name" value="LRR_SD22"/>
    <property type="match status" value="9"/>
</dbReference>
<feature type="transmembrane region" description="Helical" evidence="20">
    <location>
        <begin position="1156"/>
        <end position="1175"/>
    </location>
</feature>
<dbReference type="PANTHER" id="PTHR48063">
    <property type="entry name" value="LRR RECEPTOR-LIKE KINASE"/>
    <property type="match status" value="1"/>
</dbReference>
<dbReference type="SMART" id="SM00367">
    <property type="entry name" value="LRR_CC"/>
    <property type="match status" value="4"/>
</dbReference>
<keyword evidence="16 24" id="KW-0675">Receptor</keyword>
<dbReference type="InterPro" id="IPR003591">
    <property type="entry name" value="Leu-rich_rpt_typical-subtyp"/>
</dbReference>
<evidence type="ECO:0000256" key="11">
    <source>
        <dbReference type="ARBA" id="ARBA00022737"/>
    </source>
</evidence>
<feature type="transmembrane region" description="Helical" evidence="20">
    <location>
        <begin position="1086"/>
        <end position="1110"/>
    </location>
</feature>
<evidence type="ECO:0000256" key="17">
    <source>
        <dbReference type="ARBA" id="ARBA00023180"/>
    </source>
</evidence>